<keyword evidence="2" id="KW-0812">Transmembrane</keyword>
<evidence type="ECO:0000256" key="2">
    <source>
        <dbReference type="SAM" id="Phobius"/>
    </source>
</evidence>
<organism evidence="3">
    <name type="scientific">Equus asinus asinus</name>
    <dbReference type="NCBI Taxonomy" id="83772"/>
    <lineage>
        <taxon>Eukaryota</taxon>
        <taxon>Metazoa</taxon>
        <taxon>Chordata</taxon>
        <taxon>Craniata</taxon>
        <taxon>Vertebrata</taxon>
        <taxon>Euteleostomi</taxon>
        <taxon>Mammalia</taxon>
        <taxon>Eutheria</taxon>
        <taxon>Laurasiatheria</taxon>
        <taxon>Perissodactyla</taxon>
        <taxon>Equidae</taxon>
        <taxon>Equus</taxon>
    </lineage>
</organism>
<dbReference type="AlphaFoldDB" id="A0A8C4MJI4"/>
<dbReference type="Ensembl" id="ENSEAST00005026841.1">
    <property type="protein sequence ID" value="ENSEASP00005024740.1"/>
    <property type="gene ID" value="ENSEASG00005016827.1"/>
</dbReference>
<dbReference type="PANTHER" id="PTHR10881:SF46">
    <property type="entry name" value="GOLGIN SUBFAMILY A MEMBER 2"/>
    <property type="match status" value="1"/>
</dbReference>
<reference evidence="3" key="1">
    <citation type="submission" date="2023-03" db="UniProtKB">
        <authorList>
            <consortium name="Ensembl"/>
        </authorList>
    </citation>
    <scope>IDENTIFICATION</scope>
</reference>
<dbReference type="InterPro" id="IPR024858">
    <property type="entry name" value="GOLGA"/>
</dbReference>
<accession>A0A8C4MJI4</accession>
<dbReference type="GO" id="GO:0007030">
    <property type="term" value="P:Golgi organization"/>
    <property type="evidence" value="ECO:0007669"/>
    <property type="project" value="TreeGrafter"/>
</dbReference>
<dbReference type="GO" id="GO:0032580">
    <property type="term" value="C:Golgi cisterna membrane"/>
    <property type="evidence" value="ECO:0007669"/>
    <property type="project" value="TreeGrafter"/>
</dbReference>
<name>A0A8C4MJI4_EQUAS</name>
<evidence type="ECO:0000313" key="3">
    <source>
        <dbReference type="Ensembl" id="ENSEASP00005024740.1"/>
    </source>
</evidence>
<sequence>MWPRPYPPCPEMSEETRQMKLAAAKKKLKEYQKKNNLGPFEKKKKKIKNGSSSEITTSDGCHSPEDVSLSWPGPWFWPLAAADSGITPELGIRRLSLSSIIAFFFFLSHVISPFLQLSENYNTL</sequence>
<feature type="compositionally biased region" description="Polar residues" evidence="1">
    <location>
        <begin position="49"/>
        <end position="60"/>
    </location>
</feature>
<evidence type="ECO:0000256" key="1">
    <source>
        <dbReference type="SAM" id="MobiDB-lite"/>
    </source>
</evidence>
<dbReference type="GO" id="GO:0005801">
    <property type="term" value="C:cis-Golgi network"/>
    <property type="evidence" value="ECO:0007669"/>
    <property type="project" value="TreeGrafter"/>
</dbReference>
<keyword evidence="2" id="KW-1133">Transmembrane helix</keyword>
<proteinExistence type="predicted"/>
<dbReference type="GO" id="GO:0000137">
    <property type="term" value="C:Golgi cis cisterna"/>
    <property type="evidence" value="ECO:0007669"/>
    <property type="project" value="TreeGrafter"/>
</dbReference>
<dbReference type="PANTHER" id="PTHR10881">
    <property type="entry name" value="GOLGIN SUBFAMILY A MEMBER-RELATED"/>
    <property type="match status" value="1"/>
</dbReference>
<protein>
    <submittedName>
        <fullName evidence="3">Uncharacterized protein</fullName>
    </submittedName>
</protein>
<keyword evidence="2" id="KW-0472">Membrane</keyword>
<feature type="region of interest" description="Disordered" evidence="1">
    <location>
        <begin position="39"/>
        <end position="65"/>
    </location>
</feature>
<feature type="transmembrane region" description="Helical" evidence="2">
    <location>
        <begin position="95"/>
        <end position="115"/>
    </location>
</feature>